<evidence type="ECO:0000313" key="2">
    <source>
        <dbReference type="Proteomes" id="UP001207468"/>
    </source>
</evidence>
<reference evidence="1" key="1">
    <citation type="submission" date="2021-03" db="EMBL/GenBank/DDBJ databases">
        <title>Evolutionary priming and transition to the ectomycorrhizal habit in an iconic lineage of mushroom-forming fungi: is preadaptation a requirement?</title>
        <authorList>
            <consortium name="DOE Joint Genome Institute"/>
            <person name="Looney B.P."/>
            <person name="Miyauchi S."/>
            <person name="Morin E."/>
            <person name="Drula E."/>
            <person name="Courty P.E."/>
            <person name="Chicoki N."/>
            <person name="Fauchery L."/>
            <person name="Kohler A."/>
            <person name="Kuo A."/>
            <person name="LaButti K."/>
            <person name="Pangilinan J."/>
            <person name="Lipzen A."/>
            <person name="Riley R."/>
            <person name="Andreopoulos W."/>
            <person name="He G."/>
            <person name="Johnson J."/>
            <person name="Barry K.W."/>
            <person name="Grigoriev I.V."/>
            <person name="Nagy L."/>
            <person name="Hibbett D."/>
            <person name="Henrissat B."/>
            <person name="Matheny P.B."/>
            <person name="Labbe J."/>
            <person name="Martin A.F."/>
        </authorList>
    </citation>
    <scope>NUCLEOTIDE SEQUENCE</scope>
    <source>
        <strain evidence="1">BPL698</strain>
    </source>
</reference>
<accession>A0ACC0UP20</accession>
<comment type="caution">
    <text evidence="1">The sequence shown here is derived from an EMBL/GenBank/DDBJ whole genome shotgun (WGS) entry which is preliminary data.</text>
</comment>
<evidence type="ECO:0000313" key="1">
    <source>
        <dbReference type="EMBL" id="KAI9512971.1"/>
    </source>
</evidence>
<dbReference type="Proteomes" id="UP001207468">
    <property type="component" value="Unassembled WGS sequence"/>
</dbReference>
<organism evidence="1 2">
    <name type="scientific">Russula earlei</name>
    <dbReference type="NCBI Taxonomy" id="71964"/>
    <lineage>
        <taxon>Eukaryota</taxon>
        <taxon>Fungi</taxon>
        <taxon>Dikarya</taxon>
        <taxon>Basidiomycota</taxon>
        <taxon>Agaricomycotina</taxon>
        <taxon>Agaricomycetes</taxon>
        <taxon>Russulales</taxon>
        <taxon>Russulaceae</taxon>
        <taxon>Russula</taxon>
    </lineage>
</organism>
<sequence>MMSRLTTYLNRSSRVARDATTRVLQMQGAEKPSRAPLALFTFRTPEAVKECALGCDADVGGTSTVHFDFDDDPARAPPLPPGPKKPSAGKGDADADSDAGSGSGSGSRRRGAARFHGHMRLAVRPGFEDRVRGGYAGFRNKFRPSLFGELTDDVSNHRFLALRVRAAGHPRTRGSYFVNIQTEGPTNDDLWQHRLYFSRDDGGWEDVFIPFDGFVMTKAGTINTQPVSMLRERVRSVGISLLGGNSGVEGPYELGIDEIRAVNEEDVTVEPLDNSIQERGPI</sequence>
<proteinExistence type="predicted"/>
<keyword evidence="2" id="KW-1185">Reference proteome</keyword>
<gene>
    <name evidence="1" type="ORF">F5148DRAFT_561304</name>
</gene>
<name>A0ACC0UP20_9AGAM</name>
<protein>
    <submittedName>
        <fullName evidence="1">Complex I intermediate-associated protein CIA30</fullName>
    </submittedName>
</protein>
<dbReference type="EMBL" id="JAGFNK010000004">
    <property type="protein sequence ID" value="KAI9512971.1"/>
    <property type="molecule type" value="Genomic_DNA"/>
</dbReference>